<dbReference type="Gene3D" id="3.40.50.720">
    <property type="entry name" value="NAD(P)-binding Rossmann-like Domain"/>
    <property type="match status" value="1"/>
</dbReference>
<feature type="non-terminal residue" evidence="2">
    <location>
        <position position="270"/>
    </location>
</feature>
<dbReference type="SUPFAM" id="SSF51735">
    <property type="entry name" value="NAD(P)-binding Rossmann-fold domains"/>
    <property type="match status" value="1"/>
</dbReference>
<accession>A0A382K0Y0</accession>
<evidence type="ECO:0000259" key="1">
    <source>
        <dbReference type="Pfam" id="PF13460"/>
    </source>
</evidence>
<dbReference type="Pfam" id="PF13460">
    <property type="entry name" value="NAD_binding_10"/>
    <property type="match status" value="1"/>
</dbReference>
<dbReference type="PANTHER" id="PTHR12126">
    <property type="entry name" value="NADH-UBIQUINONE OXIDOREDUCTASE 39 KDA SUBUNIT-RELATED"/>
    <property type="match status" value="1"/>
</dbReference>
<dbReference type="PANTHER" id="PTHR12126:SF11">
    <property type="entry name" value="NADH DEHYDROGENASE [UBIQUINONE] 1 ALPHA SUBCOMPLEX SUBUNIT 9, MITOCHONDRIAL"/>
    <property type="match status" value="1"/>
</dbReference>
<organism evidence="2">
    <name type="scientific">marine metagenome</name>
    <dbReference type="NCBI Taxonomy" id="408172"/>
    <lineage>
        <taxon>unclassified sequences</taxon>
        <taxon>metagenomes</taxon>
        <taxon>ecological metagenomes</taxon>
    </lineage>
</organism>
<reference evidence="2" key="1">
    <citation type="submission" date="2018-05" db="EMBL/GenBank/DDBJ databases">
        <authorList>
            <person name="Lanie J.A."/>
            <person name="Ng W.-L."/>
            <person name="Kazmierczak K.M."/>
            <person name="Andrzejewski T.M."/>
            <person name="Davidsen T.M."/>
            <person name="Wayne K.J."/>
            <person name="Tettelin H."/>
            <person name="Glass J.I."/>
            <person name="Rusch D."/>
            <person name="Podicherti R."/>
            <person name="Tsui H.-C.T."/>
            <person name="Winkler M.E."/>
        </authorList>
    </citation>
    <scope>NUCLEOTIDE SEQUENCE</scope>
</reference>
<name>A0A382K0Y0_9ZZZZ</name>
<gene>
    <name evidence="2" type="ORF">METZ01_LOCUS270964</name>
</gene>
<protein>
    <recommendedName>
        <fullName evidence="1">NAD(P)-binding domain-containing protein</fullName>
    </recommendedName>
</protein>
<dbReference type="InterPro" id="IPR036291">
    <property type="entry name" value="NAD(P)-bd_dom_sf"/>
</dbReference>
<feature type="domain" description="NAD(P)-binding" evidence="1">
    <location>
        <begin position="7"/>
        <end position="155"/>
    </location>
</feature>
<sequence>MKVALFGGTGFVGSYIVDELLDKGHQPRLLVRAGSERKISRNDECEIISGDINDLDAVHSVISGSDAVIFCIGIVRQFPGKGITYENLHFRGAKTCMAVAEELRSKRFILMSANGVKPDGTEYQRTKYLAEEYLKTTGLDYTIFRPSLIFGDPRGQDRPEFCTQLRDQLIRLPLPAPLFYSGLLPNDAGKFEMSPVYVKDVCSIFVQSLSRKDSIGQVYELGGPENFDWKTIIKTIGKTLGKNKWTVPAPALGVKSVAVLMDRFSFFPIT</sequence>
<dbReference type="EMBL" id="UINC01077725">
    <property type="protein sequence ID" value="SVC18110.1"/>
    <property type="molecule type" value="Genomic_DNA"/>
</dbReference>
<dbReference type="InterPro" id="IPR051207">
    <property type="entry name" value="ComplexI_NDUFA9_subunit"/>
</dbReference>
<dbReference type="InterPro" id="IPR016040">
    <property type="entry name" value="NAD(P)-bd_dom"/>
</dbReference>
<proteinExistence type="predicted"/>
<dbReference type="GO" id="GO:0044877">
    <property type="term" value="F:protein-containing complex binding"/>
    <property type="evidence" value="ECO:0007669"/>
    <property type="project" value="TreeGrafter"/>
</dbReference>
<evidence type="ECO:0000313" key="2">
    <source>
        <dbReference type="EMBL" id="SVC18110.1"/>
    </source>
</evidence>
<dbReference type="AlphaFoldDB" id="A0A382K0Y0"/>